<dbReference type="EMBL" id="RBIN01000002">
    <property type="protein sequence ID" value="RKR06641.1"/>
    <property type="molecule type" value="Genomic_DNA"/>
</dbReference>
<dbReference type="InterPro" id="IPR006640">
    <property type="entry name" value="SprT-like_domain"/>
</dbReference>
<comment type="caution">
    <text evidence="2">The sequence shown here is derived from an EMBL/GenBank/DDBJ whole genome shotgun (WGS) entry which is preliminary data.</text>
</comment>
<sequence>MAEISDEQLQQRLLSRTERCWQLARSHHPGVPWPRIWFDLRGRSAGQAHYRRGGLRFNMTLYRDQPEAFLTEVVPHEMAHWVVHHSIPYRVRPHGREWQSVMREVFRLPPRVTHAFDTSQATPTPHGYRCDCEQLHRFTVQRHALVRRGRRYRCRHCHGVLRYQGRIDEPA</sequence>
<dbReference type="Proteomes" id="UP000281975">
    <property type="component" value="Unassembled WGS sequence"/>
</dbReference>
<proteinExistence type="predicted"/>
<dbReference type="GO" id="GO:0006950">
    <property type="term" value="P:response to stress"/>
    <property type="evidence" value="ECO:0007669"/>
    <property type="project" value="UniProtKB-ARBA"/>
</dbReference>
<evidence type="ECO:0000313" key="2">
    <source>
        <dbReference type="EMBL" id="RKR06641.1"/>
    </source>
</evidence>
<name>A0A420WZ74_9GAMM</name>
<reference evidence="2 3" key="1">
    <citation type="submission" date="2018-10" db="EMBL/GenBank/DDBJ databases">
        <title>Genomic Encyclopedia of Type Strains, Phase IV (KMG-IV): sequencing the most valuable type-strain genomes for metagenomic binning, comparative biology and taxonomic classification.</title>
        <authorList>
            <person name="Goeker M."/>
        </authorList>
    </citation>
    <scope>NUCLEOTIDE SEQUENCE [LARGE SCALE GENOMIC DNA]</scope>
    <source>
        <strain evidence="2 3">DSM 23229</strain>
    </source>
</reference>
<organism evidence="2 3">
    <name type="scientific">Kushneria sinocarnis</name>
    <dbReference type="NCBI Taxonomy" id="595502"/>
    <lineage>
        <taxon>Bacteria</taxon>
        <taxon>Pseudomonadati</taxon>
        <taxon>Pseudomonadota</taxon>
        <taxon>Gammaproteobacteria</taxon>
        <taxon>Oceanospirillales</taxon>
        <taxon>Halomonadaceae</taxon>
        <taxon>Kushneria</taxon>
    </lineage>
</organism>
<keyword evidence="3" id="KW-1185">Reference proteome</keyword>
<gene>
    <name evidence="2" type="ORF">C7446_0630</name>
</gene>
<feature type="domain" description="SprT-like" evidence="1">
    <location>
        <begin position="7"/>
        <end position="164"/>
    </location>
</feature>
<evidence type="ECO:0000313" key="3">
    <source>
        <dbReference type="Proteomes" id="UP000281975"/>
    </source>
</evidence>
<dbReference type="PANTHER" id="PTHR38773:SF1">
    <property type="entry name" value="PROTEIN SPRT"/>
    <property type="match status" value="1"/>
</dbReference>
<dbReference type="Pfam" id="PF10263">
    <property type="entry name" value="SprT-like"/>
    <property type="match status" value="1"/>
</dbReference>
<dbReference type="AlphaFoldDB" id="A0A420WZ74"/>
<evidence type="ECO:0000259" key="1">
    <source>
        <dbReference type="SMART" id="SM00731"/>
    </source>
</evidence>
<accession>A0A420WZ74</accession>
<dbReference type="RefSeq" id="WP_121171210.1">
    <property type="nucleotide sequence ID" value="NZ_RBIN01000002.1"/>
</dbReference>
<protein>
    <submittedName>
        <fullName evidence="2">SprT protein</fullName>
    </submittedName>
</protein>
<dbReference type="SMART" id="SM00731">
    <property type="entry name" value="SprT"/>
    <property type="match status" value="1"/>
</dbReference>
<dbReference type="OrthoDB" id="267364at2"/>
<dbReference type="PANTHER" id="PTHR38773">
    <property type="entry name" value="PROTEIN SPRT"/>
    <property type="match status" value="1"/>
</dbReference>